<sequence>MIDLNKYTVKIDYPCNWEYKIIIHHEQTIEDIMQEVLERRKHNIQPSNKSTKGRFKSYTLEMLVHNENDRKELYKLLTDHKHIKMVL</sequence>
<reference evidence="1" key="1">
    <citation type="submission" date="2018-10" db="EMBL/GenBank/DDBJ databases">
        <authorList>
            <person name="Aoki K."/>
        </authorList>
    </citation>
    <scope>NUCLEOTIDE SEQUENCE</scope>
</reference>
<name>A0A3B1EA79_9ZZZZ</name>
<organism evidence="1">
    <name type="scientific">hydrothermal vent metagenome</name>
    <dbReference type="NCBI Taxonomy" id="652676"/>
    <lineage>
        <taxon>unclassified sequences</taxon>
        <taxon>metagenomes</taxon>
        <taxon>ecological metagenomes</taxon>
    </lineage>
</organism>
<dbReference type="EMBL" id="UOYO01000026">
    <property type="protein sequence ID" value="VAY87561.1"/>
    <property type="molecule type" value="Genomic_DNA"/>
</dbReference>
<dbReference type="InterPro" id="IPR027471">
    <property type="entry name" value="YbeD-like_sf"/>
</dbReference>
<dbReference type="Gene3D" id="3.30.70.260">
    <property type="match status" value="1"/>
</dbReference>
<dbReference type="InterPro" id="IPR007454">
    <property type="entry name" value="UPF0250_YbeD-like"/>
</dbReference>
<protein>
    <recommendedName>
        <fullName evidence="2">Proposed lipoate regulatory protein YbeD</fullName>
    </recommendedName>
</protein>
<dbReference type="Pfam" id="PF04359">
    <property type="entry name" value="DUF493"/>
    <property type="match status" value="1"/>
</dbReference>
<evidence type="ECO:0000313" key="1">
    <source>
        <dbReference type="EMBL" id="VAY87561.1"/>
    </source>
</evidence>
<dbReference type="AlphaFoldDB" id="A0A3B1EA79"/>
<gene>
    <name evidence="1" type="ORF">MNB_ARC-1_466</name>
</gene>
<proteinExistence type="predicted"/>
<evidence type="ECO:0008006" key="2">
    <source>
        <dbReference type="Google" id="ProtNLM"/>
    </source>
</evidence>
<accession>A0A3B1EA79</accession>
<dbReference type="SUPFAM" id="SSF117991">
    <property type="entry name" value="YbeD/HP0495-like"/>
    <property type="match status" value="1"/>
</dbReference>